<evidence type="ECO:0000313" key="3">
    <source>
        <dbReference type="RefSeq" id="XP_055870210.1"/>
    </source>
</evidence>
<evidence type="ECO:0000256" key="1">
    <source>
        <dbReference type="SAM" id="MobiDB-lite"/>
    </source>
</evidence>
<sequence length="439" mass="49664">MCQFFEDLDLDFCNAMHMQNQSSALKRQLTNRPVSTLSIITSNDAVQNDSLQTVSKISTEKEKKSVHFASDHEEVSDRYASSSYSQQSSTEEQTLLQSEHLYSGDTFVSLSLNEETATEATSGDAPTTLQTYPSYGSSTFISLDSSYESKTQSDSSFTDTNSFASSSVFSSSTSTSQDNSSHNTGIGRTEIVKDIEDLEESEFFSKTDLNSFDETTDSEFDDSDLAEKNRQKFIETTIAHLGLQKLGSPRSHDSDNELESELRSTQKIPLGTEAKAHSLFCKQMIKLCNKVENTQPKVSTFQERYQHKPSEAGCHILEHYGLNSAIVDRLKLANFQNQLVKKMKDLDRDIEKSKAYIQAHQNVEEEIERKRFLSQVTSHLKRQNIEERITEHTMRMQPALWFADLVQGLPHSTADTRQILDLYRDQVQGRNKSLVLDES</sequence>
<accession>A0A9W2Z5L6</accession>
<dbReference type="OrthoDB" id="6141351at2759"/>
<feature type="compositionally biased region" description="Basic and acidic residues" evidence="1">
    <location>
        <begin position="64"/>
        <end position="77"/>
    </location>
</feature>
<reference evidence="3" key="1">
    <citation type="submission" date="2025-08" db="UniProtKB">
        <authorList>
            <consortium name="RefSeq"/>
        </authorList>
    </citation>
    <scope>IDENTIFICATION</scope>
</reference>
<dbReference type="RefSeq" id="XP_055870210.1">
    <property type="nucleotide sequence ID" value="XM_056014235.1"/>
</dbReference>
<feature type="region of interest" description="Disordered" evidence="1">
    <location>
        <begin position="64"/>
        <end position="95"/>
    </location>
</feature>
<feature type="region of interest" description="Disordered" evidence="1">
    <location>
        <begin position="168"/>
        <end position="187"/>
    </location>
</feature>
<dbReference type="OMA" id="CTENRIS"/>
<feature type="compositionally biased region" description="Low complexity" evidence="1">
    <location>
        <begin position="81"/>
        <end position="95"/>
    </location>
</feature>
<keyword evidence="2" id="KW-1185">Reference proteome</keyword>
<dbReference type="Proteomes" id="UP001165740">
    <property type="component" value="Chromosome 16"/>
</dbReference>
<dbReference type="AlphaFoldDB" id="A0A9W2Z5L6"/>
<evidence type="ECO:0000313" key="2">
    <source>
        <dbReference type="Proteomes" id="UP001165740"/>
    </source>
</evidence>
<organism evidence="2 3">
    <name type="scientific">Biomphalaria glabrata</name>
    <name type="common">Bloodfluke planorb</name>
    <name type="synonym">Freshwater snail</name>
    <dbReference type="NCBI Taxonomy" id="6526"/>
    <lineage>
        <taxon>Eukaryota</taxon>
        <taxon>Metazoa</taxon>
        <taxon>Spiralia</taxon>
        <taxon>Lophotrochozoa</taxon>
        <taxon>Mollusca</taxon>
        <taxon>Gastropoda</taxon>
        <taxon>Heterobranchia</taxon>
        <taxon>Euthyneura</taxon>
        <taxon>Panpulmonata</taxon>
        <taxon>Hygrophila</taxon>
        <taxon>Lymnaeoidea</taxon>
        <taxon>Planorbidae</taxon>
        <taxon>Biomphalaria</taxon>
    </lineage>
</organism>
<proteinExistence type="predicted"/>
<protein>
    <submittedName>
        <fullName evidence="3">Uncharacterized protein LOC106059020 isoform X1</fullName>
    </submittedName>
</protein>
<dbReference type="GeneID" id="106059020"/>
<feature type="compositionally biased region" description="Low complexity" evidence="1">
    <location>
        <begin position="168"/>
        <end position="184"/>
    </location>
</feature>
<gene>
    <name evidence="3" type="primary">LOC106059020</name>
</gene>
<name>A0A9W2Z5L6_BIOGL</name>